<dbReference type="InterPro" id="IPR050465">
    <property type="entry name" value="UPF0194_transport"/>
</dbReference>
<dbReference type="Gene3D" id="2.40.50.100">
    <property type="match status" value="1"/>
</dbReference>
<dbReference type="Gene3D" id="2.40.30.170">
    <property type="match status" value="1"/>
</dbReference>
<dbReference type="SUPFAM" id="SSF111369">
    <property type="entry name" value="HlyD-like secretion proteins"/>
    <property type="match status" value="1"/>
</dbReference>
<evidence type="ECO:0000256" key="2">
    <source>
        <dbReference type="ARBA" id="ARBA00023054"/>
    </source>
</evidence>
<accession>A0A518BTR8</accession>
<dbReference type="RefSeq" id="WP_145444420.1">
    <property type="nucleotide sequence ID" value="NZ_CP036280.1"/>
</dbReference>
<reference evidence="4 5" key="1">
    <citation type="submission" date="2019-02" db="EMBL/GenBank/DDBJ databases">
        <title>Deep-cultivation of Planctomycetes and their phenomic and genomic characterization uncovers novel biology.</title>
        <authorList>
            <person name="Wiegand S."/>
            <person name="Jogler M."/>
            <person name="Boedeker C."/>
            <person name="Pinto D."/>
            <person name="Vollmers J."/>
            <person name="Rivas-Marin E."/>
            <person name="Kohn T."/>
            <person name="Peeters S.H."/>
            <person name="Heuer A."/>
            <person name="Rast P."/>
            <person name="Oberbeckmann S."/>
            <person name="Bunk B."/>
            <person name="Jeske O."/>
            <person name="Meyerdierks A."/>
            <person name="Storesund J.E."/>
            <person name="Kallscheuer N."/>
            <person name="Luecker S."/>
            <person name="Lage O.M."/>
            <person name="Pohl T."/>
            <person name="Merkel B.J."/>
            <person name="Hornburger P."/>
            <person name="Mueller R.-W."/>
            <person name="Bruemmer F."/>
            <person name="Labrenz M."/>
            <person name="Spormann A.M."/>
            <person name="Op den Camp H."/>
            <person name="Overmann J."/>
            <person name="Amann R."/>
            <person name="Jetten M.S.M."/>
            <person name="Mascher T."/>
            <person name="Medema M.H."/>
            <person name="Devos D.P."/>
            <person name="Kaster A.-K."/>
            <person name="Ovreas L."/>
            <person name="Rohde M."/>
            <person name="Galperin M.Y."/>
            <person name="Jogler C."/>
        </authorList>
    </citation>
    <scope>NUCLEOTIDE SEQUENCE [LARGE SCALE GENOMIC DNA]</scope>
    <source>
        <strain evidence="4 5">Pan265</strain>
    </source>
</reference>
<feature type="coiled-coil region" evidence="3">
    <location>
        <begin position="428"/>
        <end position="455"/>
    </location>
</feature>
<organism evidence="4 5">
    <name type="scientific">Mucisphaera calidilacus</name>
    <dbReference type="NCBI Taxonomy" id="2527982"/>
    <lineage>
        <taxon>Bacteria</taxon>
        <taxon>Pseudomonadati</taxon>
        <taxon>Planctomycetota</taxon>
        <taxon>Phycisphaerae</taxon>
        <taxon>Phycisphaerales</taxon>
        <taxon>Phycisphaeraceae</taxon>
        <taxon>Mucisphaera</taxon>
    </lineage>
</organism>
<evidence type="ECO:0000256" key="3">
    <source>
        <dbReference type="SAM" id="Coils"/>
    </source>
</evidence>
<evidence type="ECO:0000313" key="5">
    <source>
        <dbReference type="Proteomes" id="UP000320386"/>
    </source>
</evidence>
<dbReference type="KEGG" id="mcad:Pan265_01960"/>
<dbReference type="OrthoDB" id="9806939at2"/>
<keyword evidence="5" id="KW-1185">Reference proteome</keyword>
<dbReference type="AlphaFoldDB" id="A0A518BTR8"/>
<dbReference type="PANTHER" id="PTHR32347">
    <property type="entry name" value="EFFLUX SYSTEM COMPONENT YKNX-RELATED"/>
    <property type="match status" value="1"/>
</dbReference>
<comment type="subcellular location">
    <subcellularLocation>
        <location evidence="1">Cell envelope</location>
    </subcellularLocation>
</comment>
<keyword evidence="2 3" id="KW-0175">Coiled coil</keyword>
<name>A0A518BTR8_9BACT</name>
<dbReference type="Proteomes" id="UP000320386">
    <property type="component" value="Chromosome"/>
</dbReference>
<evidence type="ECO:0000313" key="4">
    <source>
        <dbReference type="EMBL" id="QDU70370.1"/>
    </source>
</evidence>
<evidence type="ECO:0000256" key="1">
    <source>
        <dbReference type="ARBA" id="ARBA00004196"/>
    </source>
</evidence>
<protein>
    <submittedName>
        <fullName evidence="4">Multidrug resistance protein MdtN</fullName>
    </submittedName>
</protein>
<dbReference type="EMBL" id="CP036280">
    <property type="protein sequence ID" value="QDU70370.1"/>
    <property type="molecule type" value="Genomic_DNA"/>
</dbReference>
<gene>
    <name evidence="4" type="ORF">Pan265_01960</name>
</gene>
<dbReference type="GO" id="GO:0030313">
    <property type="term" value="C:cell envelope"/>
    <property type="evidence" value="ECO:0007669"/>
    <property type="project" value="UniProtKB-SubCell"/>
</dbReference>
<proteinExistence type="predicted"/>
<sequence length="623" mass="67962">MSSHVHGIGEVTATQSVTEDPFGYDGPPDQFLARFLASQRAAGLSLGGALLRPEREGVVEVLALDPSPTSGGGSRPAWLTSATQGVATVMAEGQARVLPFQDTGGMYLTGPSGYLGLLPLRGEGPVRGVAAYLLDETTQHGAELAVRRLELTCASLGLYELKRTFERKQADLELMGGAVSLLASVSEHDRFKAAAMAACNELAQRTKAMRVSFGVLRGRYMRVLAMSQTEQLNRKMRLIQDIESAMEECLDQDLEILHPAPDNADFVSRATADLAERHGPSRILTIPMRLDGVPEAVMLIELPTDQGLTARQVEALRLTSDLLAPALIRQSRQDRWFGARFAAFCKRHAGEIVGPRHTWAKLTAIALLIVLLVSVLYPARYRVEGTFVIKASERQIVAAPFGGYLAEVHVEPGDNVVAGQTVLATLDTADLTLELASLLAEIESYRKDEAMARRDGDIAGQQIAQARRDEAQAQADLIAYRIEQAVIRARVDGVLVEGDLKRQIGVALELGQPMFEVAPLDTLYAELSVPETRVTEVEVGQTGLLASVARPGTYLPFAVDRIDPAAEVVEGQNVFKVRLSFDEQPAELQPGMQGVGKVDVGRRPLMYIWTRDAIRWLRMQLWI</sequence>
<dbReference type="PANTHER" id="PTHR32347:SF23">
    <property type="entry name" value="BLL5650 PROTEIN"/>
    <property type="match status" value="1"/>
</dbReference>